<keyword evidence="9" id="KW-1185">Reference proteome</keyword>
<evidence type="ECO:0000256" key="6">
    <source>
        <dbReference type="ARBA" id="ARBA00025785"/>
    </source>
</evidence>
<protein>
    <submittedName>
        <fullName evidence="8">Alanine transaminase</fullName>
        <ecNumber evidence="8">2.6.1.2</ecNumber>
    </submittedName>
</protein>
<keyword evidence="5" id="KW-0663">Pyridoxal phosphate</keyword>
<keyword evidence="4 8" id="KW-0808">Transferase</keyword>
<dbReference type="Gene3D" id="3.90.1150.10">
    <property type="entry name" value="Aspartate Aminotransferase, domain 1"/>
    <property type="match status" value="1"/>
</dbReference>
<dbReference type="PANTHER" id="PTHR11751">
    <property type="entry name" value="ALANINE AMINOTRANSFERASE"/>
    <property type="match status" value="1"/>
</dbReference>
<dbReference type="EC" id="2.6.1.2" evidence="8"/>
<dbReference type="CDD" id="cd00609">
    <property type="entry name" value="AAT_like"/>
    <property type="match status" value="1"/>
</dbReference>
<gene>
    <name evidence="8" type="primary">ALT1_2</name>
    <name evidence="8" type="ORF">K7432_005534</name>
</gene>
<comment type="cofactor">
    <cofactor evidence="1">
        <name>pyridoxal 5'-phosphate</name>
        <dbReference type="ChEBI" id="CHEBI:597326"/>
    </cofactor>
</comment>
<evidence type="ECO:0000313" key="9">
    <source>
        <dbReference type="Proteomes" id="UP001479436"/>
    </source>
</evidence>
<dbReference type="InterPro" id="IPR045088">
    <property type="entry name" value="ALAT1/2-like"/>
</dbReference>
<reference evidence="8 9" key="1">
    <citation type="submission" date="2023-04" db="EMBL/GenBank/DDBJ databases">
        <title>Genome of Basidiobolus ranarum AG-B5.</title>
        <authorList>
            <person name="Stajich J.E."/>
            <person name="Carter-House D."/>
            <person name="Gryganskyi A."/>
        </authorList>
    </citation>
    <scope>NUCLEOTIDE SEQUENCE [LARGE SCALE GENOMIC DNA]</scope>
    <source>
        <strain evidence="8 9">AG-B5</strain>
    </source>
</reference>
<dbReference type="InterPro" id="IPR015422">
    <property type="entry name" value="PyrdxlP-dep_Trfase_small"/>
</dbReference>
<evidence type="ECO:0000256" key="2">
    <source>
        <dbReference type="ARBA" id="ARBA00011738"/>
    </source>
</evidence>
<dbReference type="Gene3D" id="3.40.640.10">
    <property type="entry name" value="Type I PLP-dependent aspartate aminotransferase-like (Major domain)"/>
    <property type="match status" value="1"/>
</dbReference>
<dbReference type="Gene3D" id="1.10.287.1970">
    <property type="match status" value="1"/>
</dbReference>
<dbReference type="Proteomes" id="UP001479436">
    <property type="component" value="Unassembled WGS sequence"/>
</dbReference>
<organism evidence="8 9">
    <name type="scientific">Basidiobolus ranarum</name>
    <dbReference type="NCBI Taxonomy" id="34480"/>
    <lineage>
        <taxon>Eukaryota</taxon>
        <taxon>Fungi</taxon>
        <taxon>Fungi incertae sedis</taxon>
        <taxon>Zoopagomycota</taxon>
        <taxon>Entomophthoromycotina</taxon>
        <taxon>Basidiobolomycetes</taxon>
        <taxon>Basidiobolales</taxon>
        <taxon>Basidiobolaceae</taxon>
        <taxon>Basidiobolus</taxon>
    </lineage>
</organism>
<dbReference type="InterPro" id="IPR004839">
    <property type="entry name" value="Aminotransferase_I/II_large"/>
</dbReference>
<evidence type="ECO:0000256" key="3">
    <source>
        <dbReference type="ARBA" id="ARBA00022576"/>
    </source>
</evidence>
<evidence type="ECO:0000313" key="8">
    <source>
        <dbReference type="EMBL" id="KAK9765815.1"/>
    </source>
</evidence>
<evidence type="ECO:0000256" key="1">
    <source>
        <dbReference type="ARBA" id="ARBA00001933"/>
    </source>
</evidence>
<comment type="subunit">
    <text evidence="2">Homodimer.</text>
</comment>
<dbReference type="Pfam" id="PF00155">
    <property type="entry name" value="Aminotran_1_2"/>
    <property type="match status" value="1"/>
</dbReference>
<accession>A0ABR2WWE3</accession>
<dbReference type="EMBL" id="JASJQH010000221">
    <property type="protein sequence ID" value="KAK9765815.1"/>
    <property type="molecule type" value="Genomic_DNA"/>
</dbReference>
<keyword evidence="3 8" id="KW-0032">Aminotransferase</keyword>
<dbReference type="SUPFAM" id="SSF53383">
    <property type="entry name" value="PLP-dependent transferases"/>
    <property type="match status" value="1"/>
</dbReference>
<comment type="similarity">
    <text evidence="6">Belongs to the class-I pyridoxal-phosphate-dependent aminotransferase family. Alanine aminotransferase subfamily.</text>
</comment>
<comment type="caution">
    <text evidence="8">The sequence shown here is derived from an EMBL/GenBank/DDBJ whole genome shotgun (WGS) entry which is preliminary data.</text>
</comment>
<evidence type="ECO:0000256" key="5">
    <source>
        <dbReference type="ARBA" id="ARBA00022898"/>
    </source>
</evidence>
<dbReference type="PANTHER" id="PTHR11751:SF29">
    <property type="entry name" value="ALANINE TRANSAMINASE"/>
    <property type="match status" value="1"/>
</dbReference>
<name>A0ABR2WWE3_9FUNG</name>
<dbReference type="InterPro" id="IPR015424">
    <property type="entry name" value="PyrdxlP-dep_Trfase"/>
</dbReference>
<dbReference type="InterPro" id="IPR015421">
    <property type="entry name" value="PyrdxlP-dep_Trfase_major"/>
</dbReference>
<dbReference type="GO" id="GO:0004021">
    <property type="term" value="F:L-alanine:2-oxoglutarate aminotransferase activity"/>
    <property type="evidence" value="ECO:0007669"/>
    <property type="project" value="UniProtKB-EC"/>
</dbReference>
<sequence length="532" mass="59490">MNTRIFSRINALSTFRYQARKLALAPSNLRFQGFRAFTAIPEVAENTTNNRVLTLDNLNPKVKSVEYAVRGEIAILAETLKSNLAQGVEYPFKEITNINIGNPQQLKQKPITFFRQVASLVENPELLTEENRDKVEALYPKDTIERAKKLVTSAGGSVGSYSHSMGIPYIREQVAKFIEKRDGFASDANKIFLTAGASPAVQLVLQCMIDKPNVGVLIPIPQYPLYTASLALFDGQPVPYYLDEENAWGMNISDLKKSVDAARQNGTDVRALVIINPGNPTGQCLSEENMRDVIDFCQRERLVLCADEVYQTNIYMPEEKPFHSFKKVLKSMGPSHENVELFSFHSISKGMIGECGRRGGYVECTGIDPQVLDQMYKIASISLCPNVQGQVMMELMVNPPQPGEPSHELYKQEMDNIYSSLIRRSTKLASAFNELEGVTCNKAEGAMYLFPQIRLPAKAVEAAKAAGKQPDAFYSLEMLKETGVCVVPGSGFGQQQGTWHFRATFLPQEHTFDEFINLLGNFHKKFMSTYRD</sequence>
<proteinExistence type="inferred from homology"/>
<evidence type="ECO:0000256" key="4">
    <source>
        <dbReference type="ARBA" id="ARBA00022679"/>
    </source>
</evidence>
<evidence type="ECO:0000259" key="7">
    <source>
        <dbReference type="Pfam" id="PF00155"/>
    </source>
</evidence>
<feature type="domain" description="Aminotransferase class I/classII large" evidence="7">
    <location>
        <begin position="139"/>
        <end position="509"/>
    </location>
</feature>